<dbReference type="AlphaFoldDB" id="A0A8S4REI1"/>
<keyword evidence="3" id="KW-1185">Reference proteome</keyword>
<evidence type="ECO:0000256" key="1">
    <source>
        <dbReference type="SAM" id="MobiDB-lite"/>
    </source>
</evidence>
<feature type="compositionally biased region" description="Polar residues" evidence="1">
    <location>
        <begin position="76"/>
        <end position="95"/>
    </location>
</feature>
<accession>A0A8S4REI1</accession>
<feature type="compositionally biased region" description="Low complexity" evidence="1">
    <location>
        <begin position="107"/>
        <end position="124"/>
    </location>
</feature>
<gene>
    <name evidence="2" type="primary">jg16637</name>
    <name evidence="2" type="ORF">PAEG_LOCUS12055</name>
</gene>
<name>A0A8S4REI1_9NEOP</name>
<feature type="region of interest" description="Disordered" evidence="1">
    <location>
        <begin position="268"/>
        <end position="292"/>
    </location>
</feature>
<organism evidence="2 3">
    <name type="scientific">Pararge aegeria aegeria</name>
    <dbReference type="NCBI Taxonomy" id="348720"/>
    <lineage>
        <taxon>Eukaryota</taxon>
        <taxon>Metazoa</taxon>
        <taxon>Ecdysozoa</taxon>
        <taxon>Arthropoda</taxon>
        <taxon>Hexapoda</taxon>
        <taxon>Insecta</taxon>
        <taxon>Pterygota</taxon>
        <taxon>Neoptera</taxon>
        <taxon>Endopterygota</taxon>
        <taxon>Lepidoptera</taxon>
        <taxon>Glossata</taxon>
        <taxon>Ditrysia</taxon>
        <taxon>Papilionoidea</taxon>
        <taxon>Nymphalidae</taxon>
        <taxon>Satyrinae</taxon>
        <taxon>Satyrini</taxon>
        <taxon>Parargina</taxon>
        <taxon>Pararge</taxon>
    </lineage>
</organism>
<reference evidence="2" key="1">
    <citation type="submission" date="2022-03" db="EMBL/GenBank/DDBJ databases">
        <authorList>
            <person name="Lindestad O."/>
        </authorList>
    </citation>
    <scope>NUCLEOTIDE SEQUENCE</scope>
</reference>
<comment type="caution">
    <text evidence="2">The sequence shown here is derived from an EMBL/GenBank/DDBJ whole genome shotgun (WGS) entry which is preliminary data.</text>
</comment>
<protein>
    <submittedName>
        <fullName evidence="2">Jg16637 protein</fullName>
    </submittedName>
</protein>
<feature type="compositionally biased region" description="Low complexity" evidence="1">
    <location>
        <begin position="229"/>
        <end position="244"/>
    </location>
</feature>
<dbReference type="EMBL" id="CAKXAJ010025036">
    <property type="protein sequence ID" value="CAH2234188.1"/>
    <property type="molecule type" value="Genomic_DNA"/>
</dbReference>
<feature type="region of interest" description="Disordered" evidence="1">
    <location>
        <begin position="68"/>
        <end position="161"/>
    </location>
</feature>
<dbReference type="Proteomes" id="UP000838756">
    <property type="component" value="Unassembled WGS sequence"/>
</dbReference>
<feature type="region of interest" description="Disordered" evidence="1">
    <location>
        <begin position="220"/>
        <end position="244"/>
    </location>
</feature>
<dbReference type="OrthoDB" id="7491675at2759"/>
<evidence type="ECO:0000313" key="3">
    <source>
        <dbReference type="Proteomes" id="UP000838756"/>
    </source>
</evidence>
<feature type="compositionally biased region" description="Low complexity" evidence="1">
    <location>
        <begin position="133"/>
        <end position="150"/>
    </location>
</feature>
<sequence length="292" mass="32413">MTYGTETWPLTIGLIRSLRDTQRAIERAMLGVSLRDQIRNEEIRRRTRAQLRPFRPKHSIATMLLSGRNAAAAQKASESGSARSEGDSSGDQSCESSDEGVGRDAAPHQQQAHQPMLQPHQPLHNMSHHGPLNHQMNNMNSINNISNHPMNHSHQRNSPRPLERELKVRDDFESLKTSLHPHLSSLASLAQGPPLSTPSSVFALASGGANFPYAPPAFLAPAPPPPAQPVGSASSSSSEGSAAGWSFEEQYKQVRQRYIDWFFDCENEKQRSEEKVSYGNARREEEGHRMNN</sequence>
<proteinExistence type="predicted"/>
<evidence type="ECO:0000313" key="2">
    <source>
        <dbReference type="EMBL" id="CAH2234188.1"/>
    </source>
</evidence>